<gene>
    <name evidence="8" type="ORF">GXW98_01265</name>
</gene>
<evidence type="ECO:0000313" key="9">
    <source>
        <dbReference type="Proteomes" id="UP000767327"/>
    </source>
</evidence>
<evidence type="ECO:0000259" key="6">
    <source>
        <dbReference type="Pfam" id="PF01909"/>
    </source>
</evidence>
<keyword evidence="3" id="KW-0378">Hydrolase</keyword>
<feature type="domain" description="PII-uridylyltransferase/Glutamine-synthetase adenylyltransferase" evidence="7">
    <location>
        <begin position="176"/>
        <end position="266"/>
    </location>
</feature>
<dbReference type="Pfam" id="PF08335">
    <property type="entry name" value="GlnD_UR_UTase"/>
    <property type="match status" value="1"/>
</dbReference>
<dbReference type="PANTHER" id="PTHR47320">
    <property type="entry name" value="BIFUNCTIONAL URIDYLYLTRANSFERASE/URIDYLYL-REMOVING ENZYME"/>
    <property type="match status" value="1"/>
</dbReference>
<keyword evidence="2 8" id="KW-0548">Nucleotidyltransferase</keyword>
<protein>
    <submittedName>
        <fullName evidence="8">Protein-PII uridylyltransferase</fullName>
    </submittedName>
</protein>
<dbReference type="Pfam" id="PF01909">
    <property type="entry name" value="NTP_transf_2"/>
    <property type="match status" value="1"/>
</dbReference>
<sequence length="604" mass="67218">MGHAVEKLHERLLAISGVDDDGVYRDGASKRVQRSELVLGSLKRLWDEALASLDFEVPTRGVGLAAVGSLARGQMGPNSDLDLVLMVEDRSLKQEQLAQLADKLWYPLWDSGLDLDHSVRTRSQCESVTDHDLPAAMGWLDVKPIAGDVDLIGHTATSILERWRKAARKRLPELTESADSRLKQFGRLSYINQPDIKEARGGLRDSTLIASLAASWLSDRPHGQYDSALERLLDVRDCIHLASRKDSNLLLPQYQAPVAEMLGLADPTLPEDERQARSIEDLQTLLASLGRRIAFALDATTSRAQHSLTHERPRFAFFQGRREAPRFDVIAPGVARHEREMVLAPGVEPAKDQYLPLRVAVASAEFGLPIANSTLINLGRSPIRDSVWDEESRALFIRLLSCSDELIRVWEEIDYVGIPGRWIPEWLGVRNRPSASAAHRYTIDRHMVEVTARLDERAPGGSRYDTEHLQALLLAGILHDIGKRPGVRDHAVEGARHVPVILRRMGYAESVVGMATILVREHLTLSDYATGKDPYDPAVVQSLSEHLEGDVLLLDMLFDLTKADGSSLGATASEAITKRYGWSKWREQLVTTMYAATRSHMLGR</sequence>
<keyword evidence="5" id="KW-0511">Multifunctional enzyme</keyword>
<accession>A0A971CXT9</accession>
<dbReference type="SUPFAM" id="SSF81301">
    <property type="entry name" value="Nucleotidyltransferase"/>
    <property type="match status" value="1"/>
</dbReference>
<evidence type="ECO:0000313" key="8">
    <source>
        <dbReference type="EMBL" id="NLT78903.1"/>
    </source>
</evidence>
<dbReference type="InterPro" id="IPR013546">
    <property type="entry name" value="PII_UdlTrfase/GS_AdlTrfase"/>
</dbReference>
<evidence type="ECO:0000256" key="3">
    <source>
        <dbReference type="ARBA" id="ARBA00022801"/>
    </source>
</evidence>
<proteinExistence type="predicted"/>
<dbReference type="InterPro" id="IPR010043">
    <property type="entry name" value="UTase/UR"/>
</dbReference>
<evidence type="ECO:0000256" key="5">
    <source>
        <dbReference type="ARBA" id="ARBA00023268"/>
    </source>
</evidence>
<keyword evidence="4" id="KW-0460">Magnesium</keyword>
<name>A0A971CXT9_9BIFI</name>
<organism evidence="8 9">
    <name type="scientific">Bifidobacterium crudilactis</name>
    <dbReference type="NCBI Taxonomy" id="327277"/>
    <lineage>
        <taxon>Bacteria</taxon>
        <taxon>Bacillati</taxon>
        <taxon>Actinomycetota</taxon>
        <taxon>Actinomycetes</taxon>
        <taxon>Bifidobacteriales</taxon>
        <taxon>Bifidobacteriaceae</taxon>
        <taxon>Bifidobacterium</taxon>
    </lineage>
</organism>
<dbReference type="AlphaFoldDB" id="A0A971CXT9"/>
<reference evidence="8" key="2">
    <citation type="submission" date="2020-01" db="EMBL/GenBank/DDBJ databases">
        <authorList>
            <person name="Campanaro S."/>
        </authorList>
    </citation>
    <scope>NUCLEOTIDE SEQUENCE</scope>
    <source>
        <strain evidence="8">AS01afH2WH_6</strain>
    </source>
</reference>
<dbReference type="InterPro" id="IPR002934">
    <property type="entry name" value="Polymerase_NTP_transf_dom"/>
</dbReference>
<feature type="domain" description="Polymerase nucleotidyl transferase" evidence="6">
    <location>
        <begin position="53"/>
        <end position="102"/>
    </location>
</feature>
<dbReference type="GO" id="GO:0016787">
    <property type="term" value="F:hydrolase activity"/>
    <property type="evidence" value="ECO:0007669"/>
    <property type="project" value="UniProtKB-KW"/>
</dbReference>
<dbReference type="Proteomes" id="UP000767327">
    <property type="component" value="Unassembled WGS sequence"/>
</dbReference>
<dbReference type="GO" id="GO:0008773">
    <property type="term" value="F:[protein-PII] uridylyltransferase activity"/>
    <property type="evidence" value="ECO:0007669"/>
    <property type="project" value="InterPro"/>
</dbReference>
<dbReference type="EMBL" id="JAAXZR010000006">
    <property type="protein sequence ID" value="NLT78903.1"/>
    <property type="molecule type" value="Genomic_DNA"/>
</dbReference>
<keyword evidence="1" id="KW-0808">Transferase</keyword>
<evidence type="ECO:0000256" key="2">
    <source>
        <dbReference type="ARBA" id="ARBA00022695"/>
    </source>
</evidence>
<evidence type="ECO:0000259" key="7">
    <source>
        <dbReference type="Pfam" id="PF08335"/>
    </source>
</evidence>
<dbReference type="Gene3D" id="1.10.3210.10">
    <property type="entry name" value="Hypothetical protein af1432"/>
    <property type="match status" value="1"/>
</dbReference>
<dbReference type="PANTHER" id="PTHR47320:SF1">
    <property type="entry name" value="BIFUNCTIONAL URIDYLYLTRANSFERASE_URIDYLYL-REMOVING ENZYME"/>
    <property type="match status" value="1"/>
</dbReference>
<evidence type="ECO:0000256" key="1">
    <source>
        <dbReference type="ARBA" id="ARBA00022679"/>
    </source>
</evidence>
<dbReference type="RefSeq" id="WP_273172317.1">
    <property type="nucleotide sequence ID" value="NZ_JAAXZR010000006.1"/>
</dbReference>
<dbReference type="SUPFAM" id="SSF109604">
    <property type="entry name" value="HD-domain/PDEase-like"/>
    <property type="match status" value="1"/>
</dbReference>
<evidence type="ECO:0000256" key="4">
    <source>
        <dbReference type="ARBA" id="ARBA00022842"/>
    </source>
</evidence>
<dbReference type="InterPro" id="IPR043519">
    <property type="entry name" value="NT_sf"/>
</dbReference>
<comment type="caution">
    <text evidence="8">The sequence shown here is derived from an EMBL/GenBank/DDBJ whole genome shotgun (WGS) entry which is preliminary data.</text>
</comment>
<dbReference type="CDD" id="cd05401">
    <property type="entry name" value="NT_GlnE_GlnD_like"/>
    <property type="match status" value="1"/>
</dbReference>
<reference evidence="8" key="1">
    <citation type="journal article" date="2020" name="Biotechnol. Biofuels">
        <title>New insights from the biogas microbiome by comprehensive genome-resolved metagenomics of nearly 1600 species originating from multiple anaerobic digesters.</title>
        <authorList>
            <person name="Campanaro S."/>
            <person name="Treu L."/>
            <person name="Rodriguez-R L.M."/>
            <person name="Kovalovszki A."/>
            <person name="Ziels R.M."/>
            <person name="Maus I."/>
            <person name="Zhu X."/>
            <person name="Kougias P.G."/>
            <person name="Basile A."/>
            <person name="Luo G."/>
            <person name="Schluter A."/>
            <person name="Konstantinidis K.T."/>
            <person name="Angelidaki I."/>
        </authorList>
    </citation>
    <scope>NUCLEOTIDE SEQUENCE</scope>
    <source>
        <strain evidence="8">AS01afH2WH_6</strain>
    </source>
</reference>